<feature type="signal peptide" evidence="1">
    <location>
        <begin position="1"/>
        <end position="38"/>
    </location>
</feature>
<comment type="caution">
    <text evidence="2">The sequence shown here is derived from an EMBL/GenBank/DDBJ whole genome shotgun (WGS) entry which is preliminary data.</text>
</comment>
<dbReference type="Proteomes" id="UP001229421">
    <property type="component" value="Unassembled WGS sequence"/>
</dbReference>
<evidence type="ECO:0000313" key="3">
    <source>
        <dbReference type="Proteomes" id="UP001229421"/>
    </source>
</evidence>
<protein>
    <submittedName>
        <fullName evidence="2">Uncharacterized protein</fullName>
    </submittedName>
</protein>
<accession>A0AAD8KXK6</accession>
<keyword evidence="1" id="KW-0732">Signal</keyword>
<evidence type="ECO:0000256" key="1">
    <source>
        <dbReference type="SAM" id="SignalP"/>
    </source>
</evidence>
<gene>
    <name evidence="2" type="ORF">QVD17_17001</name>
</gene>
<dbReference type="EMBL" id="JAUHHV010000004">
    <property type="protein sequence ID" value="KAK1428172.1"/>
    <property type="molecule type" value="Genomic_DNA"/>
</dbReference>
<keyword evidence="3" id="KW-1185">Reference proteome</keyword>
<reference evidence="2" key="1">
    <citation type="journal article" date="2023" name="bioRxiv">
        <title>Improved chromosome-level genome assembly for marigold (Tagetes erecta).</title>
        <authorList>
            <person name="Jiang F."/>
            <person name="Yuan L."/>
            <person name="Wang S."/>
            <person name="Wang H."/>
            <person name="Xu D."/>
            <person name="Wang A."/>
            <person name="Fan W."/>
        </authorList>
    </citation>
    <scope>NUCLEOTIDE SEQUENCE</scope>
    <source>
        <strain evidence="2">WSJ</strain>
        <tissue evidence="2">Leaf</tissue>
    </source>
</reference>
<name>A0AAD8KXK6_TARER</name>
<proteinExistence type="predicted"/>
<evidence type="ECO:0000313" key="2">
    <source>
        <dbReference type="EMBL" id="KAK1428172.1"/>
    </source>
</evidence>
<sequence>MDLWLLILYTRKWNQGSWIRVFKWNFWILNSLVSGTFADPLQDPDLHHHLAQSVLAKAQKNAVLAGAGVLARAGVVAGARVDLGERIVDEKK</sequence>
<feature type="chain" id="PRO_5042009312" evidence="1">
    <location>
        <begin position="39"/>
        <end position="92"/>
    </location>
</feature>
<organism evidence="2 3">
    <name type="scientific">Tagetes erecta</name>
    <name type="common">African marigold</name>
    <dbReference type="NCBI Taxonomy" id="13708"/>
    <lineage>
        <taxon>Eukaryota</taxon>
        <taxon>Viridiplantae</taxon>
        <taxon>Streptophyta</taxon>
        <taxon>Embryophyta</taxon>
        <taxon>Tracheophyta</taxon>
        <taxon>Spermatophyta</taxon>
        <taxon>Magnoliopsida</taxon>
        <taxon>eudicotyledons</taxon>
        <taxon>Gunneridae</taxon>
        <taxon>Pentapetalae</taxon>
        <taxon>asterids</taxon>
        <taxon>campanulids</taxon>
        <taxon>Asterales</taxon>
        <taxon>Asteraceae</taxon>
        <taxon>Asteroideae</taxon>
        <taxon>Heliantheae alliance</taxon>
        <taxon>Tageteae</taxon>
        <taxon>Tagetes</taxon>
    </lineage>
</organism>
<dbReference type="AlphaFoldDB" id="A0AAD8KXK6"/>